<comment type="similarity">
    <text evidence="3">Belongs to the PTH2 family.</text>
</comment>
<comment type="catalytic activity">
    <reaction evidence="4">
        <text>an N-acyl-L-alpha-aminoacyl-tRNA + H2O = an N-acyl-L-amino acid + a tRNA + H(+)</text>
        <dbReference type="Rhea" id="RHEA:54448"/>
        <dbReference type="Rhea" id="RHEA-COMP:10123"/>
        <dbReference type="Rhea" id="RHEA-COMP:13883"/>
        <dbReference type="ChEBI" id="CHEBI:15377"/>
        <dbReference type="ChEBI" id="CHEBI:15378"/>
        <dbReference type="ChEBI" id="CHEBI:59874"/>
        <dbReference type="ChEBI" id="CHEBI:78442"/>
        <dbReference type="ChEBI" id="CHEBI:138191"/>
        <dbReference type="EC" id="3.1.1.29"/>
    </reaction>
</comment>
<evidence type="ECO:0000256" key="1">
    <source>
        <dbReference type="ARBA" id="ARBA00013260"/>
    </source>
</evidence>
<dbReference type="FunFam" id="3.40.1490.10:FF:000002">
    <property type="entry name" value="Peptidyl-tRNA hydrolase 2, mitochondrial"/>
    <property type="match status" value="1"/>
</dbReference>
<reference evidence="5 6" key="1">
    <citation type="journal article" date="2023" name="BMC Biol.">
        <title>The compact genome of the sponge Oopsacas minuta (Hexactinellida) is lacking key metazoan core genes.</title>
        <authorList>
            <person name="Santini S."/>
            <person name="Schenkelaars Q."/>
            <person name="Jourda C."/>
            <person name="Duchesne M."/>
            <person name="Belahbib H."/>
            <person name="Rocher C."/>
            <person name="Selva M."/>
            <person name="Riesgo A."/>
            <person name="Vervoort M."/>
            <person name="Leys S.P."/>
            <person name="Kodjabachian L."/>
            <person name="Le Bivic A."/>
            <person name="Borchiellini C."/>
            <person name="Claverie J.M."/>
            <person name="Renard E."/>
        </authorList>
    </citation>
    <scope>NUCLEOTIDE SEQUENCE [LARGE SCALE GENOMIC DNA]</scope>
    <source>
        <strain evidence="5">SPO-2</strain>
    </source>
</reference>
<proteinExistence type="inferred from homology"/>
<protein>
    <recommendedName>
        <fullName evidence="1">peptidyl-tRNA hydrolase</fullName>
        <ecNumber evidence="1">3.1.1.29</ecNumber>
    </recommendedName>
</protein>
<dbReference type="NCBIfam" id="TIGR00283">
    <property type="entry name" value="arch_pth2"/>
    <property type="match status" value="1"/>
</dbReference>
<comment type="caution">
    <text evidence="5">The sequence shown here is derived from an EMBL/GenBank/DDBJ whole genome shotgun (WGS) entry which is preliminary data.</text>
</comment>
<accession>A0AAV7K6X9</accession>
<dbReference type="PANTHER" id="PTHR12649">
    <property type="entry name" value="PEPTIDYL-TRNA HYDROLASE 2"/>
    <property type="match status" value="1"/>
</dbReference>
<keyword evidence="2 5" id="KW-0378">Hydrolase</keyword>
<dbReference type="GO" id="GO:0005829">
    <property type="term" value="C:cytosol"/>
    <property type="evidence" value="ECO:0007669"/>
    <property type="project" value="TreeGrafter"/>
</dbReference>
<dbReference type="Gene3D" id="3.40.1490.10">
    <property type="entry name" value="Bit1"/>
    <property type="match status" value="1"/>
</dbReference>
<sequence length="124" mass="13670">MGITSASTYRMTFIVNKELRMGAGKIAAQVAHACLSLYTEITNNSSLRRHCNSWYLAGQTKVVLQCHTTEELMSLFRDAGEEGLACYLVRDAGRTQVEAGACTVLGVFGDEIRLRRLIGNLKLL</sequence>
<dbReference type="EC" id="3.1.1.29" evidence="1"/>
<keyword evidence="6" id="KW-1185">Reference proteome</keyword>
<name>A0AAV7K6X9_9METZ</name>
<evidence type="ECO:0000256" key="2">
    <source>
        <dbReference type="ARBA" id="ARBA00022801"/>
    </source>
</evidence>
<evidence type="ECO:0000313" key="6">
    <source>
        <dbReference type="Proteomes" id="UP001165289"/>
    </source>
</evidence>
<dbReference type="GO" id="GO:0004045">
    <property type="term" value="F:peptidyl-tRNA hydrolase activity"/>
    <property type="evidence" value="ECO:0007669"/>
    <property type="project" value="UniProtKB-EC"/>
</dbReference>
<organism evidence="5 6">
    <name type="scientific">Oopsacas minuta</name>
    <dbReference type="NCBI Taxonomy" id="111878"/>
    <lineage>
        <taxon>Eukaryota</taxon>
        <taxon>Metazoa</taxon>
        <taxon>Porifera</taxon>
        <taxon>Hexactinellida</taxon>
        <taxon>Hexasterophora</taxon>
        <taxon>Lyssacinosida</taxon>
        <taxon>Leucopsacidae</taxon>
        <taxon>Oopsacas</taxon>
    </lineage>
</organism>
<evidence type="ECO:0000256" key="4">
    <source>
        <dbReference type="ARBA" id="ARBA00048707"/>
    </source>
</evidence>
<dbReference type="Pfam" id="PF01981">
    <property type="entry name" value="PTH2"/>
    <property type="match status" value="1"/>
</dbReference>
<dbReference type="InterPro" id="IPR023476">
    <property type="entry name" value="Pep_tRNA_hydro_II_dom_sf"/>
</dbReference>
<gene>
    <name evidence="5" type="ORF">LOD99_11255</name>
</gene>
<dbReference type="SUPFAM" id="SSF102462">
    <property type="entry name" value="Peptidyl-tRNA hydrolase II"/>
    <property type="match status" value="1"/>
</dbReference>
<dbReference type="Proteomes" id="UP001165289">
    <property type="component" value="Unassembled WGS sequence"/>
</dbReference>
<evidence type="ECO:0000256" key="3">
    <source>
        <dbReference type="ARBA" id="ARBA00038050"/>
    </source>
</evidence>
<dbReference type="PANTHER" id="PTHR12649:SF29">
    <property type="entry name" value="AMINOACYL-TRNA HYDROLASE"/>
    <property type="match status" value="1"/>
</dbReference>
<dbReference type="AlphaFoldDB" id="A0AAV7K6X9"/>
<dbReference type="EMBL" id="JAKMXF010000137">
    <property type="protein sequence ID" value="KAI6656660.1"/>
    <property type="molecule type" value="Genomic_DNA"/>
</dbReference>
<evidence type="ECO:0000313" key="5">
    <source>
        <dbReference type="EMBL" id="KAI6656660.1"/>
    </source>
</evidence>
<dbReference type="InterPro" id="IPR002833">
    <property type="entry name" value="PTH2"/>
</dbReference>